<accession>A0AAV0UZZ6</accession>
<proteinExistence type="predicted"/>
<gene>
    <name evidence="1" type="ORF">PFR002_LOCUS9521</name>
</gene>
<dbReference type="AlphaFoldDB" id="A0AAV0UZZ6"/>
<name>A0AAV0UZZ6_9STRA</name>
<protein>
    <submittedName>
        <fullName evidence="1">Uncharacterized protein</fullName>
    </submittedName>
</protein>
<reference evidence="1" key="1">
    <citation type="submission" date="2022-12" db="EMBL/GenBank/DDBJ databases">
        <authorList>
            <person name="Webb A."/>
        </authorList>
    </citation>
    <scope>NUCLEOTIDE SEQUENCE</scope>
    <source>
        <strain evidence="1">Pf2</strain>
    </source>
</reference>
<organism evidence="1 2">
    <name type="scientific">Peronospora farinosa</name>
    <dbReference type="NCBI Taxonomy" id="134698"/>
    <lineage>
        <taxon>Eukaryota</taxon>
        <taxon>Sar</taxon>
        <taxon>Stramenopiles</taxon>
        <taxon>Oomycota</taxon>
        <taxon>Peronosporomycetes</taxon>
        <taxon>Peronosporales</taxon>
        <taxon>Peronosporaceae</taxon>
        <taxon>Peronospora</taxon>
    </lineage>
</organism>
<comment type="caution">
    <text evidence="1">The sequence shown here is derived from an EMBL/GenBank/DDBJ whole genome shotgun (WGS) entry which is preliminary data.</text>
</comment>
<evidence type="ECO:0000313" key="2">
    <source>
        <dbReference type="Proteomes" id="UP001159659"/>
    </source>
</evidence>
<sequence length="142" mass="16882">MQLGSEIVYEDFQVAAPVHWMARVWKYWVFLSDKDVQSIVSEAQENDTDTEQEFQKRATTWQQRDKRGRHLNDEDLNDEIEYIIRGRKRRRTESLLTTKINPEQLERSFDVLLLPDVMERVCSIMSGTRLCRMTLMGRVLQS</sequence>
<evidence type="ECO:0000313" key="1">
    <source>
        <dbReference type="EMBL" id="CAI5741250.1"/>
    </source>
</evidence>
<dbReference type="Proteomes" id="UP001159659">
    <property type="component" value="Unassembled WGS sequence"/>
</dbReference>
<dbReference type="EMBL" id="CANTFK010000994">
    <property type="protein sequence ID" value="CAI5741250.1"/>
    <property type="molecule type" value="Genomic_DNA"/>
</dbReference>